<comment type="caution">
    <text evidence="1">The sequence shown here is derived from an EMBL/GenBank/DDBJ whole genome shotgun (WGS) entry which is preliminary data.</text>
</comment>
<keyword evidence="2" id="KW-1185">Reference proteome</keyword>
<evidence type="ECO:0000313" key="1">
    <source>
        <dbReference type="EMBL" id="KAH7918506.1"/>
    </source>
</evidence>
<dbReference type="EMBL" id="MU266777">
    <property type="protein sequence ID" value="KAH7918506.1"/>
    <property type="molecule type" value="Genomic_DNA"/>
</dbReference>
<evidence type="ECO:0000313" key="2">
    <source>
        <dbReference type="Proteomes" id="UP000790709"/>
    </source>
</evidence>
<protein>
    <submittedName>
        <fullName evidence="1">Uncharacterized protein</fullName>
    </submittedName>
</protein>
<dbReference type="Proteomes" id="UP000790709">
    <property type="component" value="Unassembled WGS sequence"/>
</dbReference>
<accession>A0ACB8AYL5</accession>
<organism evidence="1 2">
    <name type="scientific">Leucogyrophana mollusca</name>
    <dbReference type="NCBI Taxonomy" id="85980"/>
    <lineage>
        <taxon>Eukaryota</taxon>
        <taxon>Fungi</taxon>
        <taxon>Dikarya</taxon>
        <taxon>Basidiomycota</taxon>
        <taxon>Agaricomycotina</taxon>
        <taxon>Agaricomycetes</taxon>
        <taxon>Agaricomycetidae</taxon>
        <taxon>Boletales</taxon>
        <taxon>Boletales incertae sedis</taxon>
        <taxon>Leucogyrophana</taxon>
    </lineage>
</organism>
<reference evidence="1" key="1">
    <citation type="journal article" date="2021" name="New Phytol.">
        <title>Evolutionary innovations through gain and loss of genes in the ectomycorrhizal Boletales.</title>
        <authorList>
            <person name="Wu G."/>
            <person name="Miyauchi S."/>
            <person name="Morin E."/>
            <person name="Kuo A."/>
            <person name="Drula E."/>
            <person name="Varga T."/>
            <person name="Kohler A."/>
            <person name="Feng B."/>
            <person name="Cao Y."/>
            <person name="Lipzen A."/>
            <person name="Daum C."/>
            <person name="Hundley H."/>
            <person name="Pangilinan J."/>
            <person name="Johnson J."/>
            <person name="Barry K."/>
            <person name="LaButti K."/>
            <person name="Ng V."/>
            <person name="Ahrendt S."/>
            <person name="Min B."/>
            <person name="Choi I.G."/>
            <person name="Park H."/>
            <person name="Plett J.M."/>
            <person name="Magnuson J."/>
            <person name="Spatafora J.W."/>
            <person name="Nagy L.G."/>
            <person name="Henrissat B."/>
            <person name="Grigoriev I.V."/>
            <person name="Yang Z.L."/>
            <person name="Xu J."/>
            <person name="Martin F.M."/>
        </authorList>
    </citation>
    <scope>NUCLEOTIDE SEQUENCE</scope>
    <source>
        <strain evidence="1">KUC20120723A-06</strain>
    </source>
</reference>
<proteinExistence type="predicted"/>
<sequence>MTGDHSTHPLLLSLTNLDVTIWNKSSDNAYLLLALLPVAKFTHPNSRMRGILGDRLLHQSLDLVLQPLKIAASIGIMLSDPAGKSTLEKIATTMAAVSPSQLEAFFKVCKDLQLNAVDLPFWRDWGAGNPSLFLLPELLHHLHKFFWDHGHNWCIAVVGAAELDYRCSLLQMCTGYWAFREGIAKLKKAMGWDHRNSQRYLIGVVAGTAPTNFGVVPSICSHGALMQWTADVTEHAHIDIIKVPACSRNKKDYNPQICRYLDHLDKCIHFNLATSLHKETQEAQLEDRSEVNDNDNAGDGAQPRREVVDYFAHACDLILSIYPDAPRPFRTFATPITGFHLRYNPPLTCMTVDSAAEDFGLQDFRPTIGDFLEWAKHGSAHHDVGGRHRAQAGCPLAFKRIQISLKNPSLSMCSRRPNSNLRANMTVSLSMPTLSSTGQKAALKVTSSLI</sequence>
<name>A0ACB8AYL5_9AGAM</name>
<gene>
    <name evidence="1" type="ORF">BV22DRAFT_1051691</name>
</gene>